<keyword evidence="2 4" id="KW-0238">DNA-binding</keyword>
<keyword evidence="3" id="KW-0804">Transcription</keyword>
<organism evidence="6 7">
    <name type="scientific">Nannocystis exedens</name>
    <dbReference type="NCBI Taxonomy" id="54"/>
    <lineage>
        <taxon>Bacteria</taxon>
        <taxon>Pseudomonadati</taxon>
        <taxon>Myxococcota</taxon>
        <taxon>Polyangia</taxon>
        <taxon>Nannocystales</taxon>
        <taxon>Nannocystaceae</taxon>
        <taxon>Nannocystis</taxon>
    </lineage>
</organism>
<dbReference type="AlphaFoldDB" id="A0A1I1V6A1"/>
<proteinExistence type="predicted"/>
<evidence type="ECO:0000256" key="1">
    <source>
        <dbReference type="ARBA" id="ARBA00023015"/>
    </source>
</evidence>
<dbReference type="InterPro" id="IPR036271">
    <property type="entry name" value="Tet_transcr_reg_TetR-rel_C_sf"/>
</dbReference>
<feature type="domain" description="HTH tetR-type" evidence="5">
    <location>
        <begin position="12"/>
        <end position="72"/>
    </location>
</feature>
<dbReference type="Pfam" id="PF00440">
    <property type="entry name" value="TetR_N"/>
    <property type="match status" value="1"/>
</dbReference>
<evidence type="ECO:0000313" key="6">
    <source>
        <dbReference type="EMBL" id="SFD78345.1"/>
    </source>
</evidence>
<accession>A0A1I1V6A1</accession>
<dbReference type="PANTHER" id="PTHR47506:SF6">
    <property type="entry name" value="HTH-TYPE TRANSCRIPTIONAL REPRESSOR NEMR"/>
    <property type="match status" value="1"/>
</dbReference>
<dbReference type="Gene3D" id="1.10.357.10">
    <property type="entry name" value="Tetracycline Repressor, domain 2"/>
    <property type="match status" value="1"/>
</dbReference>
<dbReference type="OrthoDB" id="9809772at2"/>
<reference evidence="7" key="1">
    <citation type="submission" date="2016-10" db="EMBL/GenBank/DDBJ databases">
        <authorList>
            <person name="Varghese N."/>
            <person name="Submissions S."/>
        </authorList>
    </citation>
    <scope>NUCLEOTIDE SEQUENCE [LARGE SCALE GENOMIC DNA]</scope>
    <source>
        <strain evidence="7">ATCC 25963</strain>
    </source>
</reference>
<keyword evidence="7" id="KW-1185">Reference proteome</keyword>
<evidence type="ECO:0000256" key="4">
    <source>
        <dbReference type="PROSITE-ProRule" id="PRU00335"/>
    </source>
</evidence>
<dbReference type="EMBL" id="FOMX01000004">
    <property type="protein sequence ID" value="SFD78345.1"/>
    <property type="molecule type" value="Genomic_DNA"/>
</dbReference>
<evidence type="ECO:0000313" key="7">
    <source>
        <dbReference type="Proteomes" id="UP000199400"/>
    </source>
</evidence>
<dbReference type="GO" id="GO:0003677">
    <property type="term" value="F:DNA binding"/>
    <property type="evidence" value="ECO:0007669"/>
    <property type="project" value="UniProtKB-UniRule"/>
</dbReference>
<keyword evidence="1" id="KW-0805">Transcription regulation</keyword>
<evidence type="ECO:0000259" key="5">
    <source>
        <dbReference type="PROSITE" id="PS50977"/>
    </source>
</evidence>
<evidence type="ECO:0000256" key="2">
    <source>
        <dbReference type="ARBA" id="ARBA00023125"/>
    </source>
</evidence>
<evidence type="ECO:0000256" key="3">
    <source>
        <dbReference type="ARBA" id="ARBA00023163"/>
    </source>
</evidence>
<dbReference type="Pfam" id="PF17937">
    <property type="entry name" value="TetR_C_28"/>
    <property type="match status" value="1"/>
</dbReference>
<dbReference type="InterPro" id="IPR041479">
    <property type="entry name" value="TetR_CgmR_C"/>
</dbReference>
<dbReference type="PANTHER" id="PTHR47506">
    <property type="entry name" value="TRANSCRIPTIONAL REGULATORY PROTEIN"/>
    <property type="match status" value="1"/>
</dbReference>
<dbReference type="PRINTS" id="PR00455">
    <property type="entry name" value="HTHTETR"/>
</dbReference>
<name>A0A1I1V6A1_9BACT</name>
<sequence length="186" mass="20559">MSLANQRKKEPDVVRQKLLDCAAQILVDRGLANLTVQAVADAAGVTKGGLLHHFASKQKLTEALFAEKLRSLDAEIDASMAADPVAYGRFTRAYVRSTLRVGQTGPCPCAALSVSTLVDPALRQAWRDWYSARLQRHRDTDGAPELQLVRYAADGVWLEDLMAPDSEPPIDRQALFSQMIDLTRKR</sequence>
<dbReference type="PROSITE" id="PS50977">
    <property type="entry name" value="HTH_TETR_2"/>
    <property type="match status" value="1"/>
</dbReference>
<dbReference type="SUPFAM" id="SSF46689">
    <property type="entry name" value="Homeodomain-like"/>
    <property type="match status" value="1"/>
</dbReference>
<dbReference type="InterPro" id="IPR009057">
    <property type="entry name" value="Homeodomain-like_sf"/>
</dbReference>
<dbReference type="STRING" id="54.SAMN02745121_01570"/>
<feature type="DNA-binding region" description="H-T-H motif" evidence="4">
    <location>
        <begin position="35"/>
        <end position="54"/>
    </location>
</feature>
<dbReference type="Proteomes" id="UP000199400">
    <property type="component" value="Unassembled WGS sequence"/>
</dbReference>
<dbReference type="RefSeq" id="WP_096330322.1">
    <property type="nucleotide sequence ID" value="NZ_FOMX01000004.1"/>
</dbReference>
<dbReference type="SUPFAM" id="SSF48498">
    <property type="entry name" value="Tetracyclin repressor-like, C-terminal domain"/>
    <property type="match status" value="1"/>
</dbReference>
<dbReference type="InterPro" id="IPR001647">
    <property type="entry name" value="HTH_TetR"/>
</dbReference>
<gene>
    <name evidence="6" type="ORF">SAMN02745121_01570</name>
</gene>
<protein>
    <submittedName>
        <fullName evidence="6">Transcriptional regulator, TetR family</fullName>
    </submittedName>
</protein>